<feature type="non-terminal residue" evidence="1">
    <location>
        <position position="1"/>
    </location>
</feature>
<gene>
    <name evidence="1" type="ORF">LCGC14_3109030</name>
</gene>
<dbReference type="Pfam" id="PF13561">
    <property type="entry name" value="adh_short_C2"/>
    <property type="match status" value="1"/>
</dbReference>
<reference evidence="1" key="1">
    <citation type="journal article" date="2015" name="Nature">
        <title>Complex archaea that bridge the gap between prokaryotes and eukaryotes.</title>
        <authorList>
            <person name="Spang A."/>
            <person name="Saw J.H."/>
            <person name="Jorgensen S.L."/>
            <person name="Zaremba-Niedzwiedzka K."/>
            <person name="Martijn J."/>
            <person name="Lind A.E."/>
            <person name="van Eijk R."/>
            <person name="Schleper C."/>
            <person name="Guy L."/>
            <person name="Ettema T.J."/>
        </authorList>
    </citation>
    <scope>NUCLEOTIDE SEQUENCE</scope>
</reference>
<organism evidence="1">
    <name type="scientific">marine sediment metagenome</name>
    <dbReference type="NCBI Taxonomy" id="412755"/>
    <lineage>
        <taxon>unclassified sequences</taxon>
        <taxon>metagenomes</taxon>
        <taxon>ecological metagenomes</taxon>
    </lineage>
</organism>
<evidence type="ECO:0008006" key="2">
    <source>
        <dbReference type="Google" id="ProtNLM"/>
    </source>
</evidence>
<evidence type="ECO:0000313" key="1">
    <source>
        <dbReference type="EMBL" id="KKK52028.1"/>
    </source>
</evidence>
<protein>
    <recommendedName>
        <fullName evidence="2">SDR family oxidoreductase</fullName>
    </recommendedName>
</protein>
<dbReference type="AlphaFoldDB" id="A0A0F8W617"/>
<dbReference type="InterPro" id="IPR036291">
    <property type="entry name" value="NAD(P)-bd_dom_sf"/>
</dbReference>
<proteinExistence type="predicted"/>
<dbReference type="InterPro" id="IPR002347">
    <property type="entry name" value="SDR_fam"/>
</dbReference>
<accession>A0A0F8W617</accession>
<dbReference type="Gene3D" id="3.90.1150.10">
    <property type="entry name" value="Aspartate Aminotransferase, domain 1"/>
    <property type="match status" value="1"/>
</dbReference>
<sequence>PHASYEMGEYIDYLLEKANVVGTPGAGFGSAGEGYFRLTAFGQPEDVADVIVFLASEQARWLTGQLLYVGGGWRMHQ</sequence>
<comment type="caution">
    <text evidence="1">The sequence shown here is derived from an EMBL/GenBank/DDBJ whole genome shotgun (WGS) entry which is preliminary data.</text>
</comment>
<dbReference type="InterPro" id="IPR015424">
    <property type="entry name" value="PyrdxlP-dep_Trfase"/>
</dbReference>
<dbReference type="EMBL" id="LAZR01067224">
    <property type="protein sequence ID" value="KKK52028.1"/>
    <property type="molecule type" value="Genomic_DNA"/>
</dbReference>
<dbReference type="Gene3D" id="1.10.8.400">
    <property type="entry name" value="Enoyl acyl carrier protein reductase"/>
    <property type="match status" value="1"/>
</dbReference>
<dbReference type="SUPFAM" id="SSF51735">
    <property type="entry name" value="NAD(P)-binding Rossmann-fold domains"/>
    <property type="match status" value="1"/>
</dbReference>
<dbReference type="InterPro" id="IPR015422">
    <property type="entry name" value="PyrdxlP-dep_Trfase_small"/>
</dbReference>
<dbReference type="SUPFAM" id="SSF53383">
    <property type="entry name" value="PLP-dependent transferases"/>
    <property type="match status" value="1"/>
</dbReference>
<name>A0A0F8W617_9ZZZZ</name>